<organism evidence="1 2">
    <name type="scientific">Aestuariispira insulae</name>
    <dbReference type="NCBI Taxonomy" id="1461337"/>
    <lineage>
        <taxon>Bacteria</taxon>
        <taxon>Pseudomonadati</taxon>
        <taxon>Pseudomonadota</taxon>
        <taxon>Alphaproteobacteria</taxon>
        <taxon>Rhodospirillales</taxon>
        <taxon>Kiloniellaceae</taxon>
        <taxon>Aestuariispira</taxon>
    </lineage>
</organism>
<evidence type="ECO:0000313" key="1">
    <source>
        <dbReference type="EMBL" id="RED49129.1"/>
    </source>
</evidence>
<accession>A0A3D9HHY4</accession>
<dbReference type="AlphaFoldDB" id="A0A3D9HHY4"/>
<comment type="caution">
    <text evidence="1">The sequence shown here is derived from an EMBL/GenBank/DDBJ whole genome shotgun (WGS) entry which is preliminary data.</text>
</comment>
<name>A0A3D9HHY4_9PROT</name>
<sequence>MLLCLLELINKQATKHLTPVRETRGLAGLLGTEWHLDDLNLEG</sequence>
<keyword evidence="2" id="KW-1185">Reference proteome</keyword>
<protein>
    <submittedName>
        <fullName evidence="1">Uncharacterized protein</fullName>
    </submittedName>
</protein>
<evidence type="ECO:0000313" key="2">
    <source>
        <dbReference type="Proteomes" id="UP000256845"/>
    </source>
</evidence>
<dbReference type="EMBL" id="QRDW01000006">
    <property type="protein sequence ID" value="RED49129.1"/>
    <property type="molecule type" value="Genomic_DNA"/>
</dbReference>
<gene>
    <name evidence="1" type="ORF">DFP90_106106</name>
</gene>
<proteinExistence type="predicted"/>
<reference evidence="1 2" key="1">
    <citation type="submission" date="2018-07" db="EMBL/GenBank/DDBJ databases">
        <title>Genomic Encyclopedia of Type Strains, Phase III (KMG-III): the genomes of soil and plant-associated and newly described type strains.</title>
        <authorList>
            <person name="Whitman W."/>
        </authorList>
    </citation>
    <scope>NUCLEOTIDE SEQUENCE [LARGE SCALE GENOMIC DNA]</scope>
    <source>
        <strain evidence="1 2">CECT 8488</strain>
    </source>
</reference>
<dbReference type="Proteomes" id="UP000256845">
    <property type="component" value="Unassembled WGS sequence"/>
</dbReference>